<keyword evidence="4 9" id="KW-0479">Metal-binding</keyword>
<accession>A0A1C0YSY6</accession>
<organism evidence="11 12">
    <name type="scientific">Caryophanon latum</name>
    <dbReference type="NCBI Taxonomy" id="33977"/>
    <lineage>
        <taxon>Bacteria</taxon>
        <taxon>Bacillati</taxon>
        <taxon>Bacillota</taxon>
        <taxon>Bacilli</taxon>
        <taxon>Bacillales</taxon>
        <taxon>Caryophanaceae</taxon>
        <taxon>Caryophanon</taxon>
    </lineage>
</organism>
<evidence type="ECO:0000256" key="8">
    <source>
        <dbReference type="ARBA" id="ARBA00023118"/>
    </source>
</evidence>
<dbReference type="GO" id="GO:0004521">
    <property type="term" value="F:RNA endonuclease activity"/>
    <property type="evidence" value="ECO:0007669"/>
    <property type="project" value="UniProtKB-UniRule"/>
</dbReference>
<evidence type="ECO:0000313" key="12">
    <source>
        <dbReference type="Proteomes" id="UP000093482"/>
    </source>
</evidence>
<dbReference type="EC" id="3.1.-.-" evidence="9"/>
<comment type="subunit">
    <text evidence="9">Homodimer, forms a heterotetramer with a Cas1 homodimer.</text>
</comment>
<dbReference type="Gene3D" id="3.30.70.240">
    <property type="match status" value="1"/>
</dbReference>
<dbReference type="EMBL" id="MATO01000038">
    <property type="protein sequence ID" value="OCS90288.1"/>
    <property type="molecule type" value="Genomic_DNA"/>
</dbReference>
<proteinExistence type="inferred from homology"/>
<dbReference type="PANTHER" id="PTHR34405">
    <property type="entry name" value="CRISPR-ASSOCIATED ENDORIBONUCLEASE CAS2"/>
    <property type="match status" value="1"/>
</dbReference>
<evidence type="ECO:0000256" key="7">
    <source>
        <dbReference type="ARBA" id="ARBA00022842"/>
    </source>
</evidence>
<comment type="cofactor">
    <cofactor evidence="1 9">
        <name>Mg(2+)</name>
        <dbReference type="ChEBI" id="CHEBI:18420"/>
    </cofactor>
</comment>
<evidence type="ECO:0000256" key="2">
    <source>
        <dbReference type="ARBA" id="ARBA00009959"/>
    </source>
</evidence>
<dbReference type="OrthoDB" id="9798176at2"/>
<dbReference type="CDD" id="cd09725">
    <property type="entry name" value="Cas2_I_II_III"/>
    <property type="match status" value="1"/>
</dbReference>
<evidence type="ECO:0000313" key="11">
    <source>
        <dbReference type="EMBL" id="OCS90288.1"/>
    </source>
</evidence>
<evidence type="ECO:0000256" key="1">
    <source>
        <dbReference type="ARBA" id="ARBA00001946"/>
    </source>
</evidence>
<comment type="function">
    <text evidence="9">CRISPR (clustered regularly interspaced short palindromic repeat), is an adaptive immune system that provides protection against mobile genetic elements (viruses, transposable elements and conjugative plasmids). CRISPR clusters contain sequences complementary to antecedent mobile elements and target invading nucleic acids. CRISPR clusters are transcribed and processed into CRISPR RNA (crRNA). Functions as a ssRNA-specific endoribonuclease. Involved in the integration of spacer DNA into the CRISPR cassette.</text>
</comment>
<comment type="caution">
    <text evidence="11">The sequence shown here is derived from an EMBL/GenBank/DDBJ whole genome shotgun (WGS) entry which is preliminary data.</text>
</comment>
<reference evidence="11 12" key="1">
    <citation type="submission" date="2016-07" db="EMBL/GenBank/DDBJ databases">
        <title>Caryophanon latum genome sequencing.</title>
        <authorList>
            <person name="Verma A."/>
            <person name="Pal Y."/>
            <person name="Krishnamurthi S."/>
        </authorList>
    </citation>
    <scope>NUCLEOTIDE SEQUENCE [LARGE SCALE GENOMIC DNA]</scope>
    <source>
        <strain evidence="11 12">DSM 14151</strain>
    </source>
</reference>
<dbReference type="HAMAP" id="MF_01471">
    <property type="entry name" value="Cas2"/>
    <property type="match status" value="1"/>
</dbReference>
<keyword evidence="3 9" id="KW-0540">Nuclease</keyword>
<feature type="binding site" evidence="9">
    <location>
        <position position="8"/>
    </location>
    <ligand>
        <name>Mg(2+)</name>
        <dbReference type="ChEBI" id="CHEBI:18420"/>
        <note>catalytic</note>
    </ligand>
</feature>
<dbReference type="GO" id="GO:0051607">
    <property type="term" value="P:defense response to virus"/>
    <property type="evidence" value="ECO:0007669"/>
    <property type="project" value="UniProtKB-UniRule"/>
</dbReference>
<evidence type="ECO:0000256" key="10">
    <source>
        <dbReference type="PIRNR" id="PIRNR032582"/>
    </source>
</evidence>
<dbReference type="PIRSF" id="PIRSF032582">
    <property type="entry name" value="Cas2"/>
    <property type="match status" value="1"/>
</dbReference>
<keyword evidence="8 9" id="KW-0051">Antiviral defense</keyword>
<dbReference type="PANTHER" id="PTHR34405:SF3">
    <property type="entry name" value="CRISPR-ASSOCIATED ENDORIBONUCLEASE CAS2 3"/>
    <property type="match status" value="1"/>
</dbReference>
<dbReference type="RefSeq" id="WP_066464864.1">
    <property type="nucleotide sequence ID" value="NZ_MATO01000038.1"/>
</dbReference>
<keyword evidence="7 9" id="KW-0460">Magnesium</keyword>
<evidence type="ECO:0000256" key="9">
    <source>
        <dbReference type="HAMAP-Rule" id="MF_01471"/>
    </source>
</evidence>
<dbReference type="InterPro" id="IPR019199">
    <property type="entry name" value="Virulence_VapD/CRISPR_Cas2"/>
</dbReference>
<evidence type="ECO:0000256" key="3">
    <source>
        <dbReference type="ARBA" id="ARBA00022722"/>
    </source>
</evidence>
<keyword evidence="5 9" id="KW-0255">Endonuclease</keyword>
<dbReference type="GO" id="GO:0046872">
    <property type="term" value="F:metal ion binding"/>
    <property type="evidence" value="ECO:0007669"/>
    <property type="project" value="UniProtKB-UniRule"/>
</dbReference>
<comment type="similarity">
    <text evidence="2 9 10">Belongs to the CRISPR-associated endoribonuclease Cas2 protein family.</text>
</comment>
<dbReference type="InterPro" id="IPR021127">
    <property type="entry name" value="CRISPR_associated_Cas2"/>
</dbReference>
<dbReference type="GO" id="GO:0016787">
    <property type="term" value="F:hydrolase activity"/>
    <property type="evidence" value="ECO:0007669"/>
    <property type="project" value="UniProtKB-KW"/>
</dbReference>
<evidence type="ECO:0000256" key="6">
    <source>
        <dbReference type="ARBA" id="ARBA00022801"/>
    </source>
</evidence>
<protein>
    <recommendedName>
        <fullName evidence="9">CRISPR-associated endoribonuclease Cas2</fullName>
        <ecNumber evidence="9">3.1.-.-</ecNumber>
    </recommendedName>
</protein>
<dbReference type="Proteomes" id="UP000093482">
    <property type="component" value="Unassembled WGS sequence"/>
</dbReference>
<sequence>MLILVTYDVAVSKPLGQKRLRRVAKVCEAYGIRVQNSVFECKVDATQYKQLQLALLDIIKESEDSLRFYELGNNYKNKVVHFGVKEALNVEEPLIL</sequence>
<dbReference type="SUPFAM" id="SSF143430">
    <property type="entry name" value="TTP0101/SSO1404-like"/>
    <property type="match status" value="1"/>
</dbReference>
<dbReference type="GO" id="GO:0043571">
    <property type="term" value="P:maintenance of CRISPR repeat elements"/>
    <property type="evidence" value="ECO:0007669"/>
    <property type="project" value="UniProtKB-UniRule"/>
</dbReference>
<gene>
    <name evidence="9" type="primary">cas2</name>
    <name evidence="11" type="ORF">A6K76_11815</name>
</gene>
<dbReference type="AlphaFoldDB" id="A0A1C0YSY6"/>
<evidence type="ECO:0000256" key="5">
    <source>
        <dbReference type="ARBA" id="ARBA00022759"/>
    </source>
</evidence>
<evidence type="ECO:0000256" key="4">
    <source>
        <dbReference type="ARBA" id="ARBA00022723"/>
    </source>
</evidence>
<dbReference type="Pfam" id="PF09827">
    <property type="entry name" value="CRISPR_Cas2"/>
    <property type="match status" value="1"/>
</dbReference>
<keyword evidence="6 9" id="KW-0378">Hydrolase</keyword>
<name>A0A1C0YSY6_9BACL</name>
<dbReference type="NCBIfam" id="TIGR01573">
    <property type="entry name" value="cas2"/>
    <property type="match status" value="1"/>
</dbReference>
<keyword evidence="12" id="KW-1185">Reference proteome</keyword>